<sequence>MAAPVYDRARANAHPAFGLHFRRYAPFSTFGFGFEGDNRGPSTSLKATSRTYGCVMFNKVEVFYWFGGTSGTHRSTLLFGEIIGHSKVRMSVTTIPSTRAGQVIFKASTAGNMPLLPKTPDIDTSVYLAIELGSQTMHVEGSVFGDTFPNLEVFLHSYRSEHAALLLDGRTTGGKNLGPISRLPGAGASIFLGQFDRNFSLNEKGELAQNYTTFATTLPTL</sequence>
<dbReference type="RefSeq" id="WP_208088250.1">
    <property type="nucleotide sequence ID" value="NZ_CP086136.1"/>
</dbReference>
<organism evidence="1">
    <name type="scientific">Bradyrhizobium barranii subsp. barranii</name>
    <dbReference type="NCBI Taxonomy" id="2823807"/>
    <lineage>
        <taxon>Bacteria</taxon>
        <taxon>Pseudomonadati</taxon>
        <taxon>Pseudomonadota</taxon>
        <taxon>Alphaproteobacteria</taxon>
        <taxon>Hyphomicrobiales</taxon>
        <taxon>Nitrobacteraceae</taxon>
        <taxon>Bradyrhizobium</taxon>
        <taxon>Bradyrhizobium barranii</taxon>
    </lineage>
</organism>
<protein>
    <submittedName>
        <fullName evidence="1">Uncharacterized protein</fullName>
    </submittedName>
</protein>
<proteinExistence type="predicted"/>
<gene>
    <name evidence="2" type="ORF">J4G43_039615</name>
    <name evidence="1" type="ORF">J4G43_41525</name>
</gene>
<accession>A0A939MCM5</accession>
<dbReference type="Proteomes" id="UP000664702">
    <property type="component" value="Chromosome"/>
</dbReference>
<dbReference type="KEGG" id="bban:J4G43_039615"/>
<reference evidence="2 3" key="2">
    <citation type="journal article" date="2022" name="Int. J. Syst. Evol. Microbiol.">
        <title>Strains of Bradyrhizobium barranii sp. nov. associated with legumes native to Canada are symbionts of soybeans and belong to different subspecies (subsp. barranii subsp. nov. and subsp. apii subsp. nov.) and symbiovars (sv. glycinearum and sv. septentrionale).</title>
        <authorList>
            <person name="Bromfield E.S.P."/>
            <person name="Cloutier S."/>
            <person name="Wasai-Hara S."/>
            <person name="Minamisawa K."/>
        </authorList>
    </citation>
    <scope>NUCLEOTIDE SEQUENCE [LARGE SCALE GENOMIC DNA]</scope>
    <source>
        <strain evidence="2 3">144S4</strain>
    </source>
</reference>
<dbReference type="AlphaFoldDB" id="A0A939MCM5"/>
<dbReference type="EMBL" id="JAGEMI010000001">
    <property type="protein sequence ID" value="MBO1867149.1"/>
    <property type="molecule type" value="Genomic_DNA"/>
</dbReference>
<name>A0A939MCM5_9BRAD</name>
<evidence type="ECO:0000313" key="1">
    <source>
        <dbReference type="EMBL" id="MBO1867149.1"/>
    </source>
</evidence>
<dbReference type="EMBL" id="CP086136">
    <property type="protein sequence ID" value="UEM10704.1"/>
    <property type="molecule type" value="Genomic_DNA"/>
</dbReference>
<reference evidence="1" key="1">
    <citation type="submission" date="2021-03" db="EMBL/GenBank/DDBJ databases">
        <title>Whole Genome Sequence of Bradyrhizobium sp. Strain 144S4.</title>
        <authorList>
            <person name="Bromfield E.S.P."/>
            <person name="Cloutier S."/>
        </authorList>
    </citation>
    <scope>NUCLEOTIDE SEQUENCE [LARGE SCALE GENOMIC DNA]</scope>
    <source>
        <strain evidence="1">144S4</strain>
    </source>
</reference>
<evidence type="ECO:0000313" key="3">
    <source>
        <dbReference type="Proteomes" id="UP000664702"/>
    </source>
</evidence>
<evidence type="ECO:0000313" key="2">
    <source>
        <dbReference type="EMBL" id="UEM10704.1"/>
    </source>
</evidence>